<dbReference type="AlphaFoldDB" id="A0A0B7A302"/>
<evidence type="ECO:0000313" key="2">
    <source>
        <dbReference type="EMBL" id="CEK74967.1"/>
    </source>
</evidence>
<feature type="non-terminal residue" evidence="2">
    <location>
        <position position="1"/>
    </location>
</feature>
<proteinExistence type="predicted"/>
<organism evidence="2">
    <name type="scientific">Arion vulgaris</name>
    <dbReference type="NCBI Taxonomy" id="1028688"/>
    <lineage>
        <taxon>Eukaryota</taxon>
        <taxon>Metazoa</taxon>
        <taxon>Spiralia</taxon>
        <taxon>Lophotrochozoa</taxon>
        <taxon>Mollusca</taxon>
        <taxon>Gastropoda</taxon>
        <taxon>Heterobranchia</taxon>
        <taxon>Euthyneura</taxon>
        <taxon>Panpulmonata</taxon>
        <taxon>Eupulmonata</taxon>
        <taxon>Stylommatophora</taxon>
        <taxon>Helicina</taxon>
        <taxon>Arionoidea</taxon>
        <taxon>Arionidae</taxon>
        <taxon>Arion</taxon>
    </lineage>
</organism>
<feature type="non-terminal residue" evidence="2">
    <location>
        <position position="78"/>
    </location>
</feature>
<evidence type="ECO:0000256" key="1">
    <source>
        <dbReference type="SAM" id="MobiDB-lite"/>
    </source>
</evidence>
<sequence length="78" mass="8679">CCPLVAPPSEQRRKTKSYADILKEKRSGGLQKAMTDNYPLSLLDEHVITDGDSQPYQDPLDGAVGGEEPLRELRIHDD</sequence>
<feature type="compositionally biased region" description="Basic and acidic residues" evidence="1">
    <location>
        <begin position="68"/>
        <end position="78"/>
    </location>
</feature>
<reference evidence="2" key="1">
    <citation type="submission" date="2014-12" db="EMBL/GenBank/DDBJ databases">
        <title>Insight into the proteome of Arion vulgaris.</title>
        <authorList>
            <person name="Aradska J."/>
            <person name="Bulat T."/>
            <person name="Smidak R."/>
            <person name="Sarate P."/>
            <person name="Gangsoo J."/>
            <person name="Sialana F."/>
            <person name="Bilban M."/>
            <person name="Lubec G."/>
        </authorList>
    </citation>
    <scope>NUCLEOTIDE SEQUENCE</scope>
    <source>
        <tissue evidence="2">Skin</tissue>
    </source>
</reference>
<feature type="region of interest" description="Disordered" evidence="1">
    <location>
        <begin position="49"/>
        <end position="78"/>
    </location>
</feature>
<dbReference type="EMBL" id="HACG01028102">
    <property type="protein sequence ID" value="CEK74967.1"/>
    <property type="molecule type" value="Transcribed_RNA"/>
</dbReference>
<protein>
    <submittedName>
        <fullName evidence="2">Uncharacterized protein</fullName>
    </submittedName>
</protein>
<accession>A0A0B7A302</accession>
<name>A0A0B7A302_9EUPU</name>
<gene>
    <name evidence="2" type="primary">ORF93374</name>
</gene>